<reference evidence="2 4" key="3">
    <citation type="submission" date="2017-02" db="EMBL/GenBank/DDBJ databases">
        <authorList>
            <person name="Peterson S.W."/>
        </authorList>
    </citation>
    <scope>NUCLEOTIDE SEQUENCE [LARGE SCALE GENOMIC DNA]</scope>
    <source>
        <strain evidence="2 4">ATCC 43854</strain>
    </source>
</reference>
<keyword evidence="1" id="KW-0808">Transferase</keyword>
<dbReference type="GO" id="GO:0016740">
    <property type="term" value="F:transferase activity"/>
    <property type="evidence" value="ECO:0007669"/>
    <property type="project" value="UniProtKB-KW"/>
</dbReference>
<dbReference type="SUPFAM" id="SSF54001">
    <property type="entry name" value="Cysteine proteinases"/>
    <property type="match status" value="1"/>
</dbReference>
<evidence type="ECO:0000313" key="3">
    <source>
        <dbReference type="Proteomes" id="UP000184275"/>
    </source>
</evidence>
<evidence type="ECO:0000313" key="4">
    <source>
        <dbReference type="Proteomes" id="UP000190449"/>
    </source>
</evidence>
<evidence type="ECO:0000313" key="1">
    <source>
        <dbReference type="EMBL" id="SHK79578.1"/>
    </source>
</evidence>
<protein>
    <submittedName>
        <fullName evidence="1">Arylamine N-acetyltransferase</fullName>
    </submittedName>
</protein>
<accession>A0A1T4NQ17</accession>
<dbReference type="EMBL" id="FRAW01000018">
    <property type="protein sequence ID" value="SHK79578.1"/>
    <property type="molecule type" value="Genomic_DNA"/>
</dbReference>
<proteinExistence type="predicted"/>
<name>A0A1M6VDR6_9BACT</name>
<accession>A0A1M6VDR6</accession>
<evidence type="ECO:0000313" key="2">
    <source>
        <dbReference type="EMBL" id="SJZ81215.1"/>
    </source>
</evidence>
<reference evidence="3" key="1">
    <citation type="submission" date="2016-11" db="EMBL/GenBank/DDBJ databases">
        <authorList>
            <person name="Varghese N."/>
            <person name="Submissions S."/>
        </authorList>
    </citation>
    <scope>NUCLEOTIDE SEQUENCE [LARGE SCALE GENOMIC DNA]</scope>
    <source>
        <strain evidence="3">UWOS</strain>
    </source>
</reference>
<sequence length="250" mass="28803">MAMQKEILDLCERVSHVTYENLTKIIRYSQAKSADAARKLDDSYENDLDAWMGGGTCFSLTWHLYQELLRMGYKPKLLMGDKRIEKNVHCALLLPLSEKRYLLDPGYLIFDPLEIPAEIPMQKTQAFFPLVPNAVRLELFNGVLGLFTGSAKGPLKLRFEFDIRGVGEQEFQKHWSASFDKEMMTYPVLNKLDRKNGIQYYYQKGNLLVRDKNGSRLEQIAPSERIEKLNAIFGIGRETIERALGVLKEF</sequence>
<dbReference type="InterPro" id="IPR038765">
    <property type="entry name" value="Papain-like_cys_pep_sf"/>
</dbReference>
<dbReference type="InterPro" id="IPR053710">
    <property type="entry name" value="Arylamine_NAT_domain_sf"/>
</dbReference>
<dbReference type="Gene3D" id="3.30.2140.20">
    <property type="match status" value="1"/>
</dbReference>
<dbReference type="EMBL" id="FUWU01000027">
    <property type="protein sequence ID" value="SJZ81215.1"/>
    <property type="molecule type" value="Genomic_DNA"/>
</dbReference>
<dbReference type="Proteomes" id="UP000190449">
    <property type="component" value="Unassembled WGS sequence"/>
</dbReference>
<gene>
    <name evidence="2" type="ORF">SAMN02745108_01661</name>
    <name evidence="1" type="ORF">SAMN05720469_11819</name>
</gene>
<dbReference type="Proteomes" id="UP000184275">
    <property type="component" value="Unassembled WGS sequence"/>
</dbReference>
<keyword evidence="3" id="KW-1185">Reference proteome</keyword>
<organism evidence="1 3">
    <name type="scientific">Fibrobacter intestinalis</name>
    <dbReference type="NCBI Taxonomy" id="28122"/>
    <lineage>
        <taxon>Bacteria</taxon>
        <taxon>Pseudomonadati</taxon>
        <taxon>Fibrobacterota</taxon>
        <taxon>Fibrobacteria</taxon>
        <taxon>Fibrobacterales</taxon>
        <taxon>Fibrobacteraceae</taxon>
        <taxon>Fibrobacter</taxon>
    </lineage>
</organism>
<reference evidence="1" key="2">
    <citation type="submission" date="2016-11" db="EMBL/GenBank/DDBJ databases">
        <authorList>
            <person name="Jaros S."/>
            <person name="Januszkiewicz K."/>
            <person name="Wedrychowicz H."/>
        </authorList>
    </citation>
    <scope>NUCLEOTIDE SEQUENCE [LARGE SCALE GENOMIC DNA]</scope>
    <source>
        <strain evidence="1">UWOS</strain>
    </source>
</reference>
<dbReference type="RefSeq" id="WP_073304712.1">
    <property type="nucleotide sequence ID" value="NZ_FRAW01000018.1"/>
</dbReference>
<dbReference type="AlphaFoldDB" id="A0A1M6VDR6"/>